<evidence type="ECO:0000259" key="1">
    <source>
        <dbReference type="Pfam" id="PF12680"/>
    </source>
</evidence>
<dbReference type="SUPFAM" id="SSF54427">
    <property type="entry name" value="NTF2-like"/>
    <property type="match status" value="1"/>
</dbReference>
<accession>A0ABU5R7V4</accession>
<name>A0ABU5R7V4_9PSEU</name>
<dbReference type="SUPFAM" id="SSF63829">
    <property type="entry name" value="Calcium-dependent phosphotriesterase"/>
    <property type="match status" value="1"/>
</dbReference>
<sequence>MLALVATAVLSAGSAASGGSLTQGNYRVADTRIQARLDLNAGQTPENLVVEPDGGTDVSFAKSRQVAHVAKDGSVRVLATLPRPAGGDHAPGTGFPATTGIARTADGTLYVAYNAGDAGLTGLWRLRPGRPAERIVALAADSLPNGLVVDDRSGQVYISDSKLETVWRAPLAGGTAQKWVTDPLLAPVSTFGANGLKLHNGALWVSNFDQGLILRVPVTSRGTAGAPAVRARDLPGVDDFAFTGVGDELLATLNPANQVDLVREDGFHTAVLTSVDGLQNPTAIALQGKNVHVTSAAFFTSKGPNILLGRLVPGTGGTYAIGTGLSSRERANADAAIAVFDGLLNQHTVRATVERYLDARSFVQHNPDGPDGRDAVVTTLEPVVRQFPDASLDITRIVAQGDLVVTQGLFKLSPGDRGTVEEDTLRFDDAGQVVEHWDVKQAVAETSANGHPQV</sequence>
<comment type="caution">
    <text evidence="2">The sequence shown here is derived from an EMBL/GenBank/DDBJ whole genome shotgun (WGS) entry which is preliminary data.</text>
</comment>
<protein>
    <submittedName>
        <fullName evidence="2">Nuclear transport factor 2 family protein</fullName>
    </submittedName>
</protein>
<dbReference type="Gene3D" id="3.10.450.50">
    <property type="match status" value="1"/>
</dbReference>
<feature type="domain" description="SnoaL-like" evidence="1">
    <location>
        <begin position="340"/>
        <end position="436"/>
    </location>
</feature>
<dbReference type="RefSeq" id="WP_323329794.1">
    <property type="nucleotide sequence ID" value="NZ_JAYFSI010000005.1"/>
</dbReference>
<evidence type="ECO:0000313" key="3">
    <source>
        <dbReference type="Proteomes" id="UP001304298"/>
    </source>
</evidence>
<dbReference type="Proteomes" id="UP001304298">
    <property type="component" value="Unassembled WGS sequence"/>
</dbReference>
<dbReference type="InterPro" id="IPR032710">
    <property type="entry name" value="NTF2-like_dom_sf"/>
</dbReference>
<dbReference type="Gene3D" id="2.120.10.30">
    <property type="entry name" value="TolB, C-terminal domain"/>
    <property type="match status" value="1"/>
</dbReference>
<dbReference type="EMBL" id="JAYFSI010000005">
    <property type="protein sequence ID" value="MEA5362310.1"/>
    <property type="molecule type" value="Genomic_DNA"/>
</dbReference>
<proteinExistence type="predicted"/>
<gene>
    <name evidence="2" type="ORF">VA596_22425</name>
</gene>
<dbReference type="Pfam" id="PF12680">
    <property type="entry name" value="SnoaL_2"/>
    <property type="match status" value="1"/>
</dbReference>
<evidence type="ECO:0000313" key="2">
    <source>
        <dbReference type="EMBL" id="MEA5362310.1"/>
    </source>
</evidence>
<keyword evidence="3" id="KW-1185">Reference proteome</keyword>
<organism evidence="2 3">
    <name type="scientific">Amycolatopsis heterodermiae</name>
    <dbReference type="NCBI Taxonomy" id="3110235"/>
    <lineage>
        <taxon>Bacteria</taxon>
        <taxon>Bacillati</taxon>
        <taxon>Actinomycetota</taxon>
        <taxon>Actinomycetes</taxon>
        <taxon>Pseudonocardiales</taxon>
        <taxon>Pseudonocardiaceae</taxon>
        <taxon>Amycolatopsis</taxon>
    </lineage>
</organism>
<reference evidence="2 3" key="1">
    <citation type="submission" date="2023-12" db="EMBL/GenBank/DDBJ databases">
        <title>Amycolatopsis sp. V23-08.</title>
        <authorList>
            <person name="Somphong A."/>
        </authorList>
    </citation>
    <scope>NUCLEOTIDE SEQUENCE [LARGE SCALE GENOMIC DNA]</scope>
    <source>
        <strain evidence="2 3">V23-08</strain>
    </source>
</reference>
<dbReference type="InterPro" id="IPR011042">
    <property type="entry name" value="6-blade_b-propeller_TolB-like"/>
</dbReference>
<dbReference type="InterPro" id="IPR037401">
    <property type="entry name" value="SnoaL-like"/>
</dbReference>